<evidence type="ECO:0000313" key="4">
    <source>
        <dbReference type="EMBL" id="CAI4212763.1"/>
    </source>
</evidence>
<name>A0A9P1GZM3_9PEZI</name>
<dbReference type="SUPFAM" id="SSF51735">
    <property type="entry name" value="NAD(P)-binding Rossmann-fold domains"/>
    <property type="match status" value="1"/>
</dbReference>
<accession>A0A9P1GZM3</accession>
<evidence type="ECO:0000256" key="1">
    <source>
        <dbReference type="ARBA" id="ARBA00006484"/>
    </source>
</evidence>
<dbReference type="AlphaFoldDB" id="A0A9P1GZM3"/>
<sequence length="137" mass="14826">MILQDKGHIITIASVASFVALPTAVDYSASKAGAMAFHEGLSTEMKTIYKAPGVLTTIVHPCWVNTDMTAKHAATIEKFNGPMMSPQMIAEPVLNQILARRGGQLVIPDSYSWLSALRGLPNWFQELVNDLQGRASG</sequence>
<protein>
    <submittedName>
        <fullName evidence="4">Uncharacterized protein</fullName>
    </submittedName>
</protein>
<keyword evidence="2" id="KW-0521">NADP</keyword>
<keyword evidence="5" id="KW-1185">Reference proteome</keyword>
<organism evidence="4 5">
    <name type="scientific">Parascedosporium putredinis</name>
    <dbReference type="NCBI Taxonomy" id="1442378"/>
    <lineage>
        <taxon>Eukaryota</taxon>
        <taxon>Fungi</taxon>
        <taxon>Dikarya</taxon>
        <taxon>Ascomycota</taxon>
        <taxon>Pezizomycotina</taxon>
        <taxon>Sordariomycetes</taxon>
        <taxon>Hypocreomycetidae</taxon>
        <taxon>Microascales</taxon>
        <taxon>Microascaceae</taxon>
        <taxon>Parascedosporium</taxon>
    </lineage>
</organism>
<dbReference type="PANTHER" id="PTHR24322:SF736">
    <property type="entry name" value="RETINOL DEHYDROGENASE 10"/>
    <property type="match status" value="1"/>
</dbReference>
<reference evidence="4" key="1">
    <citation type="submission" date="2022-11" db="EMBL/GenBank/DDBJ databases">
        <authorList>
            <person name="Scott C."/>
            <person name="Bruce N."/>
        </authorList>
    </citation>
    <scope>NUCLEOTIDE SEQUENCE</scope>
</reference>
<evidence type="ECO:0000313" key="5">
    <source>
        <dbReference type="Proteomes" id="UP000838763"/>
    </source>
</evidence>
<evidence type="ECO:0000256" key="3">
    <source>
        <dbReference type="ARBA" id="ARBA00023002"/>
    </source>
</evidence>
<dbReference type="PANTHER" id="PTHR24322">
    <property type="entry name" value="PKSB"/>
    <property type="match status" value="1"/>
</dbReference>
<dbReference type="Gene3D" id="3.40.50.720">
    <property type="entry name" value="NAD(P)-binding Rossmann-like Domain"/>
    <property type="match status" value="1"/>
</dbReference>
<dbReference type="PRINTS" id="PR00081">
    <property type="entry name" value="GDHRDH"/>
</dbReference>
<comment type="caution">
    <text evidence="4">The sequence shown here is derived from an EMBL/GenBank/DDBJ whole genome shotgun (WGS) entry which is preliminary data.</text>
</comment>
<gene>
    <name evidence="4" type="ORF">PPNO1_LOCUS2511</name>
</gene>
<comment type="similarity">
    <text evidence="1">Belongs to the short-chain dehydrogenases/reductases (SDR) family.</text>
</comment>
<dbReference type="InterPro" id="IPR020904">
    <property type="entry name" value="Sc_DH/Rdtase_CS"/>
</dbReference>
<dbReference type="GO" id="GO:0016616">
    <property type="term" value="F:oxidoreductase activity, acting on the CH-OH group of donors, NAD or NADP as acceptor"/>
    <property type="evidence" value="ECO:0007669"/>
    <property type="project" value="TreeGrafter"/>
</dbReference>
<dbReference type="PROSITE" id="PS00061">
    <property type="entry name" value="ADH_SHORT"/>
    <property type="match status" value="1"/>
</dbReference>
<keyword evidence="3" id="KW-0560">Oxidoreductase</keyword>
<dbReference type="OrthoDB" id="10253736at2759"/>
<evidence type="ECO:0000256" key="2">
    <source>
        <dbReference type="ARBA" id="ARBA00022857"/>
    </source>
</evidence>
<dbReference type="InterPro" id="IPR036291">
    <property type="entry name" value="NAD(P)-bd_dom_sf"/>
</dbReference>
<dbReference type="InterPro" id="IPR002347">
    <property type="entry name" value="SDR_fam"/>
</dbReference>
<dbReference type="EMBL" id="CALLCH030000006">
    <property type="protein sequence ID" value="CAI4212763.1"/>
    <property type="molecule type" value="Genomic_DNA"/>
</dbReference>
<dbReference type="Pfam" id="PF00106">
    <property type="entry name" value="adh_short"/>
    <property type="match status" value="1"/>
</dbReference>
<dbReference type="Proteomes" id="UP000838763">
    <property type="component" value="Unassembled WGS sequence"/>
</dbReference>
<proteinExistence type="inferred from homology"/>